<feature type="domain" description="N-acetyltransferase" evidence="5">
    <location>
        <begin position="1"/>
        <end position="157"/>
    </location>
</feature>
<dbReference type="InterPro" id="IPR016181">
    <property type="entry name" value="Acyl_CoA_acyltransferase"/>
</dbReference>
<evidence type="ECO:0000256" key="2">
    <source>
        <dbReference type="ARBA" id="ARBA00023315"/>
    </source>
</evidence>
<evidence type="ECO:0000313" key="7">
    <source>
        <dbReference type="Proteomes" id="UP000094609"/>
    </source>
</evidence>
<dbReference type="GO" id="GO:0016747">
    <property type="term" value="F:acyltransferase activity, transferring groups other than amino-acyl groups"/>
    <property type="evidence" value="ECO:0007669"/>
    <property type="project" value="InterPro"/>
</dbReference>
<proteinExistence type="predicted"/>
<dbReference type="SUPFAM" id="SSF55729">
    <property type="entry name" value="Acyl-CoA N-acyltransferases (Nat)"/>
    <property type="match status" value="1"/>
</dbReference>
<dbReference type="CDD" id="cd04301">
    <property type="entry name" value="NAT_SF"/>
    <property type="match status" value="1"/>
</dbReference>
<comment type="catalytic activity">
    <reaction evidence="4">
        <text>L-methionine sulfone + acetyl-CoA = N-acetyl-L-methionine sulfone + CoA + H(+)</text>
        <dbReference type="Rhea" id="RHEA:47656"/>
        <dbReference type="ChEBI" id="CHEBI:15378"/>
        <dbReference type="ChEBI" id="CHEBI:57287"/>
        <dbReference type="ChEBI" id="CHEBI:57288"/>
        <dbReference type="ChEBI" id="CHEBI:87824"/>
        <dbReference type="ChEBI" id="CHEBI:87825"/>
    </reaction>
</comment>
<keyword evidence="2" id="KW-0012">Acyltransferase</keyword>
<dbReference type="RefSeq" id="WP_069477815.1">
    <property type="nucleotide sequence ID" value="NZ_CP017111.1"/>
</dbReference>
<comment type="catalytic activity">
    <reaction evidence="3">
        <text>L-methionine sulfoximine + acetyl-CoA = N-acetyl-L-methionine sulfoximine + CoA + H(+)</text>
        <dbReference type="Rhea" id="RHEA:47660"/>
        <dbReference type="ChEBI" id="CHEBI:15378"/>
        <dbReference type="ChEBI" id="CHEBI:57287"/>
        <dbReference type="ChEBI" id="CHEBI:57288"/>
        <dbReference type="ChEBI" id="CHEBI:87826"/>
        <dbReference type="ChEBI" id="CHEBI:87827"/>
    </reaction>
</comment>
<evidence type="ECO:0000256" key="3">
    <source>
        <dbReference type="ARBA" id="ARBA00050603"/>
    </source>
</evidence>
<dbReference type="Pfam" id="PF13420">
    <property type="entry name" value="Acetyltransf_4"/>
    <property type="match status" value="1"/>
</dbReference>
<dbReference type="Proteomes" id="UP000094609">
    <property type="component" value="Chromosome"/>
</dbReference>
<keyword evidence="1 6" id="KW-0808">Transferase</keyword>
<dbReference type="PROSITE" id="PS51186">
    <property type="entry name" value="GNAT"/>
    <property type="match status" value="1"/>
</dbReference>
<reference evidence="7" key="1">
    <citation type="submission" date="2016-08" db="EMBL/GenBank/DDBJ databases">
        <title>Complete genome sequence of the organohalide-respiring Epsilonproteobacterium Sulfurospirillum halorespirans.</title>
        <authorList>
            <person name="Goris T."/>
            <person name="Zimmermann J."/>
            <person name="Schenz B."/>
            <person name="Lemos M."/>
            <person name="Hackermueller J."/>
            <person name="Diekert G."/>
        </authorList>
    </citation>
    <scope>NUCLEOTIDE SEQUENCE [LARGE SCALE GENOMIC DNA]</scope>
    <source>
        <strain>DSM 13726</strain>
        <strain evidence="7">PCE-M2</strain>
    </source>
</reference>
<dbReference type="KEGG" id="shal:SHALO_1219"/>
<dbReference type="FunFam" id="3.40.630.30:FF:000026">
    <property type="entry name" value="Phosphinothricin acetyltransferase"/>
    <property type="match status" value="1"/>
</dbReference>
<dbReference type="PANTHER" id="PTHR43072:SF23">
    <property type="entry name" value="UPF0039 PROTEIN C11D3.02C"/>
    <property type="match status" value="1"/>
</dbReference>
<name>A0A1D7TJ28_9BACT</name>
<accession>A0A1D7TJ28</accession>
<evidence type="ECO:0000256" key="4">
    <source>
        <dbReference type="ARBA" id="ARBA00051334"/>
    </source>
</evidence>
<dbReference type="InterPro" id="IPR000182">
    <property type="entry name" value="GNAT_dom"/>
</dbReference>
<evidence type="ECO:0000313" key="6">
    <source>
        <dbReference type="EMBL" id="AOO64997.1"/>
    </source>
</evidence>
<sequence length="170" mass="19281">MIRFATEADLEAILAIYNDAILTTTAVYTYKAKDLQERKEWFLAKHEKGYPIWVYEKEHRVAGFATYGSFRYSPAYKYTIEHSIYVHKNFRKLGIGSILLQTVINDAQEKGYATIVAGIDASNANSIHLHEKLGFSSAGIVKKAGYKFGQWLDLAFYQLMLDGPANPTEE</sequence>
<dbReference type="EMBL" id="CP017111">
    <property type="protein sequence ID" value="AOO64997.1"/>
    <property type="molecule type" value="Genomic_DNA"/>
</dbReference>
<protein>
    <submittedName>
        <fullName evidence="6">Phosphinothricin N-acetyltransferase</fullName>
    </submittedName>
</protein>
<dbReference type="AlphaFoldDB" id="A0A1D7TJ28"/>
<evidence type="ECO:0000256" key="1">
    <source>
        <dbReference type="ARBA" id="ARBA00022679"/>
    </source>
</evidence>
<keyword evidence="7" id="KW-1185">Reference proteome</keyword>
<dbReference type="Gene3D" id="3.40.630.30">
    <property type="match status" value="1"/>
</dbReference>
<dbReference type="PANTHER" id="PTHR43072">
    <property type="entry name" value="N-ACETYLTRANSFERASE"/>
    <property type="match status" value="1"/>
</dbReference>
<dbReference type="PATRIC" id="fig|1193502.14.peg.1237"/>
<dbReference type="STRING" id="1193502.SHALO_1219"/>
<evidence type="ECO:0000259" key="5">
    <source>
        <dbReference type="PROSITE" id="PS51186"/>
    </source>
</evidence>
<gene>
    <name evidence="6" type="ORF">SHALO_1219</name>
</gene>
<organism evidence="6 7">
    <name type="scientific">Sulfurospirillum halorespirans DSM 13726</name>
    <dbReference type="NCBI Taxonomy" id="1193502"/>
    <lineage>
        <taxon>Bacteria</taxon>
        <taxon>Pseudomonadati</taxon>
        <taxon>Campylobacterota</taxon>
        <taxon>Epsilonproteobacteria</taxon>
        <taxon>Campylobacterales</taxon>
        <taxon>Sulfurospirillaceae</taxon>
        <taxon>Sulfurospirillum</taxon>
    </lineage>
</organism>